<dbReference type="OrthoDB" id="5404651at2759"/>
<comment type="caution">
    <text evidence="1">The sequence shown here is derived from an EMBL/GenBank/DDBJ whole genome shotgun (WGS) entry which is preliminary data.</text>
</comment>
<dbReference type="GO" id="GO:0003723">
    <property type="term" value="F:RNA binding"/>
    <property type="evidence" value="ECO:0007669"/>
    <property type="project" value="InterPro"/>
</dbReference>
<evidence type="ECO:0000313" key="2">
    <source>
        <dbReference type="Proteomes" id="UP000799429"/>
    </source>
</evidence>
<gene>
    <name evidence="1" type="ORF">M501DRAFT_972917</name>
</gene>
<dbReference type="PANTHER" id="PTHR12732:SF8">
    <property type="entry name" value="NUCLEAR MRNA EXPORT PROTEIN THP1"/>
    <property type="match status" value="1"/>
</dbReference>
<dbReference type="AlphaFoldDB" id="A0A9P4SB96"/>
<protein>
    <recommendedName>
        <fullName evidence="3">PCI domain-containing protein</fullName>
    </recommendedName>
</protein>
<sequence length="536" mass="59603">MASTPTLEQFLRELGNIIRAGDGEQMRNYMIIEPPYNDLYQKMINEVRQNYPKEQEGALDDFCRDNLPEARDGIDGVSWTAFIYFIAQYFTFIRDVNVDNLLDTYNLFSEVMQKISSALGHSTLGIILLPTVIEYSKVFAKLAIGLDKQPELIANAVATTSDEGGEGETLPERAGNIIRSAFTTCLNDRNSSGIAPDNTPDSRNKKSGIYKLANLCLKIFFQCRKIRNCEQIFTNIYNQSPPLSIYPKAQQVTYLYYLGRFQFANSHFWRAQLALQHALDLTPANFISQRRLILIYLLTSNLLLGRFPSAALYSLPEARGLRQHFGPLCRAIARGDIPAFQQLTSLETGPSAGWLYSHKVLLEIRYRGFVLVQRSLTRLVFLVAGDPGDPEARKAPTLDISAVHTALRYLEHRPPQAAVYVDPDFEGMDPAELNYLDEDGEPNPLLLPTFAESEALIASMIDQNLINGFISHRQGRLAIQGAKRKAAVAAGWPKVWEVIVAKFAGEEVPGWKKDGAGGTGMGGGMVVNLSGVRGVS</sequence>
<dbReference type="Proteomes" id="UP000799429">
    <property type="component" value="Unassembled WGS sequence"/>
</dbReference>
<dbReference type="PANTHER" id="PTHR12732">
    <property type="entry name" value="UNCHARACTERIZED PROTEASOME COMPONENT REGION PCI-CONTAINING"/>
    <property type="match status" value="1"/>
</dbReference>
<evidence type="ECO:0008006" key="3">
    <source>
        <dbReference type="Google" id="ProtNLM"/>
    </source>
</evidence>
<keyword evidence="2" id="KW-1185">Reference proteome</keyword>
<proteinExistence type="predicted"/>
<dbReference type="EMBL" id="MU006094">
    <property type="protein sequence ID" value="KAF2839483.1"/>
    <property type="molecule type" value="Genomic_DNA"/>
</dbReference>
<organism evidence="1 2">
    <name type="scientific">Patellaria atrata CBS 101060</name>
    <dbReference type="NCBI Taxonomy" id="1346257"/>
    <lineage>
        <taxon>Eukaryota</taxon>
        <taxon>Fungi</taxon>
        <taxon>Dikarya</taxon>
        <taxon>Ascomycota</taxon>
        <taxon>Pezizomycotina</taxon>
        <taxon>Dothideomycetes</taxon>
        <taxon>Dothideomycetes incertae sedis</taxon>
        <taxon>Patellariales</taxon>
        <taxon>Patellariaceae</taxon>
        <taxon>Patellaria</taxon>
    </lineage>
</organism>
<dbReference type="InterPro" id="IPR045114">
    <property type="entry name" value="Csn12-like"/>
</dbReference>
<dbReference type="SMART" id="SM00753">
    <property type="entry name" value="PAM"/>
    <property type="match status" value="1"/>
</dbReference>
<evidence type="ECO:0000313" key="1">
    <source>
        <dbReference type="EMBL" id="KAF2839483.1"/>
    </source>
</evidence>
<reference evidence="1" key="1">
    <citation type="journal article" date="2020" name="Stud. Mycol.">
        <title>101 Dothideomycetes genomes: a test case for predicting lifestyles and emergence of pathogens.</title>
        <authorList>
            <person name="Haridas S."/>
            <person name="Albert R."/>
            <person name="Binder M."/>
            <person name="Bloem J."/>
            <person name="Labutti K."/>
            <person name="Salamov A."/>
            <person name="Andreopoulos B."/>
            <person name="Baker S."/>
            <person name="Barry K."/>
            <person name="Bills G."/>
            <person name="Bluhm B."/>
            <person name="Cannon C."/>
            <person name="Castanera R."/>
            <person name="Culley D."/>
            <person name="Daum C."/>
            <person name="Ezra D."/>
            <person name="Gonzalez J."/>
            <person name="Henrissat B."/>
            <person name="Kuo A."/>
            <person name="Liang C."/>
            <person name="Lipzen A."/>
            <person name="Lutzoni F."/>
            <person name="Magnuson J."/>
            <person name="Mondo S."/>
            <person name="Nolan M."/>
            <person name="Ohm R."/>
            <person name="Pangilinan J."/>
            <person name="Park H.-J."/>
            <person name="Ramirez L."/>
            <person name="Alfaro M."/>
            <person name="Sun H."/>
            <person name="Tritt A."/>
            <person name="Yoshinaga Y."/>
            <person name="Zwiers L.-H."/>
            <person name="Turgeon B."/>
            <person name="Goodwin S."/>
            <person name="Spatafora J."/>
            <person name="Crous P."/>
            <person name="Grigoriev I."/>
        </authorList>
    </citation>
    <scope>NUCLEOTIDE SEQUENCE</scope>
    <source>
        <strain evidence="1">CBS 101060</strain>
    </source>
</reference>
<accession>A0A9P4SB96</accession>
<name>A0A9P4SB96_9PEZI</name>
<dbReference type="GO" id="GO:0003690">
    <property type="term" value="F:double-stranded DNA binding"/>
    <property type="evidence" value="ECO:0007669"/>
    <property type="project" value="InterPro"/>
</dbReference>